<organism evidence="3 4">
    <name type="scientific">Cephalotus follicularis</name>
    <name type="common">Albany pitcher plant</name>
    <dbReference type="NCBI Taxonomy" id="3775"/>
    <lineage>
        <taxon>Eukaryota</taxon>
        <taxon>Viridiplantae</taxon>
        <taxon>Streptophyta</taxon>
        <taxon>Embryophyta</taxon>
        <taxon>Tracheophyta</taxon>
        <taxon>Spermatophyta</taxon>
        <taxon>Magnoliopsida</taxon>
        <taxon>eudicotyledons</taxon>
        <taxon>Gunneridae</taxon>
        <taxon>Pentapetalae</taxon>
        <taxon>rosids</taxon>
        <taxon>fabids</taxon>
        <taxon>Oxalidales</taxon>
        <taxon>Cephalotaceae</taxon>
        <taxon>Cephalotus</taxon>
    </lineage>
</organism>
<dbReference type="Pfam" id="PF05699">
    <property type="entry name" value="Dimer_Tnp_hAT"/>
    <property type="match status" value="1"/>
</dbReference>
<sequence length="611" mass="70587">MNEFQSEGLEPKKRKVLGNTAIAKAFNLKTRDQLHGEIARMFYSAGLPFHLARNPYYVSSYTFAANQSISGYIPPGYNLLRTTLLQNERANIERLLQPIKLSWHEKGLSIVSDGWTDAQRQPLINFMAVVEGAPMFLKAVNCEGEYKDKWFICDLISKSILEVGPHNVVQVVTDNAPVCKAAGLLIETQYPHIFWTPCVVHTLNLALKNICAAKHTEANEVVFEECNWISTIHGDVMFIRNFIMNHSMRLAMFNEFVHLKMLAIAETRFASVIVMLKRFKLIKHGLQEMVISEKWSCYREDDPEKAQFVKETVLNDLWWDKIEYLLSFTNPIYEMLRLCDTDMPTLHLVYDMWDSMIEKVKKAIYRHEGKRDDEFSSFYFVVHEILVDRWNKSNTPLHCLAHSLNPRYYSLSWLNEASNRQPPHQDNEISKERKNCLKRIFPNNEEFRAVQVEYAKFSGCLESFTDSDSISDRGKIDPKHWWLLYGSSTPLLQKLALKLLGQPSSSSCAERNWSTYSFVHSIKRNKMTPQSAEDLVFVHTNLRLLSRRSPTYKEGGSKMWDVGGDRHDSFEDVGVLEVANLSLDEPDMEAVIFTDDGLENEENEKIEVESH</sequence>
<dbReference type="GO" id="GO:0046983">
    <property type="term" value="F:protein dimerization activity"/>
    <property type="evidence" value="ECO:0007669"/>
    <property type="project" value="InterPro"/>
</dbReference>
<reference evidence="4" key="1">
    <citation type="submission" date="2016-04" db="EMBL/GenBank/DDBJ databases">
        <title>Cephalotus genome sequencing.</title>
        <authorList>
            <person name="Fukushima K."/>
            <person name="Hasebe M."/>
            <person name="Fang X."/>
        </authorList>
    </citation>
    <scope>NUCLEOTIDE SEQUENCE [LARGE SCALE GENOMIC DNA]</scope>
    <source>
        <strain evidence="4">cv. St1</strain>
    </source>
</reference>
<comment type="caution">
    <text evidence="3">The sequence shown here is derived from an EMBL/GenBank/DDBJ whole genome shotgun (WGS) entry which is preliminary data.</text>
</comment>
<name>A0A1Q3CG89_CEPFO</name>
<feature type="domain" description="DUF659" evidence="1">
    <location>
        <begin position="75"/>
        <end position="215"/>
    </location>
</feature>
<dbReference type="SUPFAM" id="SSF53098">
    <property type="entry name" value="Ribonuclease H-like"/>
    <property type="match status" value="1"/>
</dbReference>
<dbReference type="Proteomes" id="UP000187406">
    <property type="component" value="Unassembled WGS sequence"/>
</dbReference>
<dbReference type="PANTHER" id="PTHR32166">
    <property type="entry name" value="OSJNBA0013A04.12 PROTEIN"/>
    <property type="match status" value="1"/>
</dbReference>
<dbReference type="InterPro" id="IPR008906">
    <property type="entry name" value="HATC_C_dom"/>
</dbReference>
<dbReference type="AlphaFoldDB" id="A0A1Q3CG89"/>
<dbReference type="STRING" id="3775.A0A1Q3CG89"/>
<evidence type="ECO:0000259" key="2">
    <source>
        <dbReference type="Pfam" id="PF05699"/>
    </source>
</evidence>
<evidence type="ECO:0000259" key="1">
    <source>
        <dbReference type="Pfam" id="PF04937"/>
    </source>
</evidence>
<protein>
    <submittedName>
        <fullName evidence="3">DUF659 domain-containing protein/Dimer_Tnp_hAT domain-containing protein</fullName>
    </submittedName>
</protein>
<dbReference type="EMBL" id="BDDD01001942">
    <property type="protein sequence ID" value="GAV79239.1"/>
    <property type="molecule type" value="Genomic_DNA"/>
</dbReference>
<dbReference type="InterPro" id="IPR007021">
    <property type="entry name" value="DUF659"/>
</dbReference>
<evidence type="ECO:0000313" key="4">
    <source>
        <dbReference type="Proteomes" id="UP000187406"/>
    </source>
</evidence>
<feature type="domain" description="HAT C-terminal dimerisation" evidence="2">
    <location>
        <begin position="464"/>
        <end position="542"/>
    </location>
</feature>
<dbReference type="Pfam" id="PF04937">
    <property type="entry name" value="DUF659"/>
    <property type="match status" value="1"/>
</dbReference>
<keyword evidence="4" id="KW-1185">Reference proteome</keyword>
<dbReference type="InterPro" id="IPR012337">
    <property type="entry name" value="RNaseH-like_sf"/>
</dbReference>
<dbReference type="OrthoDB" id="2017576at2759"/>
<accession>A0A1Q3CG89</accession>
<dbReference type="PANTHER" id="PTHR32166:SF81">
    <property type="entry name" value="OS06G0658400 PROTEIN"/>
    <property type="match status" value="1"/>
</dbReference>
<gene>
    <name evidence="3" type="ORF">CFOL_v3_22704</name>
</gene>
<proteinExistence type="predicted"/>
<evidence type="ECO:0000313" key="3">
    <source>
        <dbReference type="EMBL" id="GAV79239.1"/>
    </source>
</evidence>
<dbReference type="InParanoid" id="A0A1Q3CG89"/>